<evidence type="ECO:0000313" key="3">
    <source>
        <dbReference type="Proteomes" id="UP001628179"/>
    </source>
</evidence>
<proteinExistence type="predicted"/>
<dbReference type="PANTHER" id="PTHR39599">
    <property type="entry name" value="GPI-ANCHORED PROTEIN (EUROFUNG)-RELATED-RELATED"/>
    <property type="match status" value="1"/>
</dbReference>
<reference evidence="2 3" key="1">
    <citation type="submission" date="2024-09" db="EMBL/GenBank/DDBJ databases">
        <title>Itraconazole resistance in Madurella fahalii resulting from another homologue of gene encoding cytochrome P450 14-alpha sterol demethylase (CYP51).</title>
        <authorList>
            <person name="Yoshioka I."/>
            <person name="Fahal A.H."/>
            <person name="Kaneko S."/>
            <person name="Yaguchi T."/>
        </authorList>
    </citation>
    <scope>NUCLEOTIDE SEQUENCE [LARGE SCALE GENOMIC DNA]</scope>
    <source>
        <strain evidence="2 3">IFM 68171</strain>
    </source>
</reference>
<feature type="signal peptide" evidence="1">
    <location>
        <begin position="1"/>
        <end position="28"/>
    </location>
</feature>
<keyword evidence="3" id="KW-1185">Reference proteome</keyword>
<dbReference type="GeneID" id="98172159"/>
<sequence>MKTRRPLPLPALWALLFLALISAPSVCASLQPFQPVETAAVVAKRQACLENFYSCANQGPEFNGICCQNDQRCALDANNNPACCPNGAVCTGTAPASFVPPAPSTTAVSYVPNTYFSFPYIATYFANPGHCSAAVSQCNANHAACTSQLGGAGAGGGYAVTIVVPGGGGTTVTAGASLTFDAASATSICNSLSSEACRGLQPTMCTLSGTTAGGFVFGTETGNAAARPTAAPAAAAAACAGLVGAVAAAAAGFGIL</sequence>
<gene>
    <name evidence="2" type="ORF">MFIFM68171_01414</name>
</gene>
<name>A0ABQ0G0L7_9PEZI</name>
<dbReference type="EMBL" id="BAAFSV010000001">
    <property type="protein sequence ID" value="GAB1311204.1"/>
    <property type="molecule type" value="Genomic_DNA"/>
</dbReference>
<evidence type="ECO:0000313" key="2">
    <source>
        <dbReference type="EMBL" id="GAB1311204.1"/>
    </source>
</evidence>
<evidence type="ECO:0000256" key="1">
    <source>
        <dbReference type="SAM" id="SignalP"/>
    </source>
</evidence>
<keyword evidence="1" id="KW-0732">Signal</keyword>
<protein>
    <submittedName>
        <fullName evidence="2">Gpi-anchored protein</fullName>
    </submittedName>
</protein>
<dbReference type="PANTHER" id="PTHR39599:SF1">
    <property type="entry name" value="GPI-ANCHORED PROTEIN (EUROFUNG)"/>
    <property type="match status" value="1"/>
</dbReference>
<organism evidence="2 3">
    <name type="scientific">Madurella fahalii</name>
    <dbReference type="NCBI Taxonomy" id="1157608"/>
    <lineage>
        <taxon>Eukaryota</taxon>
        <taxon>Fungi</taxon>
        <taxon>Dikarya</taxon>
        <taxon>Ascomycota</taxon>
        <taxon>Pezizomycotina</taxon>
        <taxon>Sordariomycetes</taxon>
        <taxon>Sordariomycetidae</taxon>
        <taxon>Sordariales</taxon>
        <taxon>Sordariales incertae sedis</taxon>
        <taxon>Madurella</taxon>
    </lineage>
</organism>
<dbReference type="Proteomes" id="UP001628179">
    <property type="component" value="Unassembled WGS sequence"/>
</dbReference>
<dbReference type="RefSeq" id="XP_070912937.1">
    <property type="nucleotide sequence ID" value="XM_071056836.1"/>
</dbReference>
<comment type="caution">
    <text evidence="2">The sequence shown here is derived from an EMBL/GenBank/DDBJ whole genome shotgun (WGS) entry which is preliminary data.</text>
</comment>
<feature type="chain" id="PRO_5045078348" evidence="1">
    <location>
        <begin position="29"/>
        <end position="256"/>
    </location>
</feature>
<accession>A0ABQ0G0L7</accession>